<proteinExistence type="predicted"/>
<feature type="region of interest" description="Disordered" evidence="1">
    <location>
        <begin position="121"/>
        <end position="150"/>
    </location>
</feature>
<reference evidence="2 3" key="1">
    <citation type="journal article" date="2013" name="PLoS ONE">
        <title>Identification and characterization of three novel lipases belonging to families II and V from Anaerovibrio lipolyticus 5ST.</title>
        <authorList>
            <person name="Prive F."/>
            <person name="Kaderbhai N.N."/>
            <person name="Girdwood S."/>
            <person name="Worgan H.J."/>
            <person name="Pinloche E."/>
            <person name="Scollan N.D."/>
            <person name="Huws S.A."/>
            <person name="Newbold C.J."/>
        </authorList>
    </citation>
    <scope>NUCLEOTIDE SEQUENCE [LARGE SCALE GENOMIC DNA]</scope>
    <source>
        <strain evidence="2 3">5S</strain>
    </source>
</reference>
<dbReference type="Proteomes" id="UP000030993">
    <property type="component" value="Unassembled WGS sequence"/>
</dbReference>
<name>A0A0B2JVC7_9FIRM</name>
<organism evidence="2 3">
    <name type="scientific">Anaerovibrio lipolyticus</name>
    <dbReference type="NCBI Taxonomy" id="82374"/>
    <lineage>
        <taxon>Bacteria</taxon>
        <taxon>Bacillati</taxon>
        <taxon>Bacillota</taxon>
        <taxon>Negativicutes</taxon>
        <taxon>Selenomonadales</taxon>
        <taxon>Selenomonadaceae</taxon>
        <taxon>Anaerovibrio</taxon>
    </lineage>
</organism>
<accession>A0A0B2JVC7</accession>
<dbReference type="STRING" id="82374.NZ47_05870"/>
<dbReference type="RefSeq" id="WP_039207561.1">
    <property type="nucleotide sequence ID" value="NZ_JSCE01000120.1"/>
</dbReference>
<evidence type="ECO:0000313" key="2">
    <source>
        <dbReference type="EMBL" id="KHM52260.1"/>
    </source>
</evidence>
<gene>
    <name evidence="2" type="ORF">NZ47_05870</name>
</gene>
<protein>
    <submittedName>
        <fullName evidence="2">Uncharacterized protein</fullName>
    </submittedName>
</protein>
<evidence type="ECO:0000313" key="3">
    <source>
        <dbReference type="Proteomes" id="UP000030993"/>
    </source>
</evidence>
<dbReference type="AlphaFoldDB" id="A0A0B2JVC7"/>
<dbReference type="EMBL" id="JSCE01000120">
    <property type="protein sequence ID" value="KHM52260.1"/>
    <property type="molecule type" value="Genomic_DNA"/>
</dbReference>
<sequence length="150" mass="17454">MNKKLIRHINLIGHEINQSIEDGYPESDREIYCKRLHTIKEPDEKDCMNCPYFGGLGQGTAHECVWEEPVDISSELYRVIQHKDRYKEMERVSEMIEAGVVDKEKIYPFEKLTPEEMAQLASEALKTPSKPMTDEEKAEDDAEHGYFEDD</sequence>
<evidence type="ECO:0000256" key="1">
    <source>
        <dbReference type="SAM" id="MobiDB-lite"/>
    </source>
</evidence>
<keyword evidence="3" id="KW-1185">Reference proteome</keyword>
<comment type="caution">
    <text evidence="2">The sequence shown here is derived from an EMBL/GenBank/DDBJ whole genome shotgun (WGS) entry which is preliminary data.</text>
</comment>